<evidence type="ECO:0000256" key="2">
    <source>
        <dbReference type="ARBA" id="ARBA00004191"/>
    </source>
</evidence>
<dbReference type="Gene3D" id="3.20.20.80">
    <property type="entry name" value="Glycosidases"/>
    <property type="match status" value="1"/>
</dbReference>
<keyword evidence="17" id="KW-0961">Cell wall biogenesis/degradation</keyword>
<evidence type="ECO:0000256" key="4">
    <source>
        <dbReference type="ARBA" id="ARBA00008773"/>
    </source>
</evidence>
<dbReference type="GO" id="GO:0071555">
    <property type="term" value="P:cell wall organization"/>
    <property type="evidence" value="ECO:0007669"/>
    <property type="project" value="UniProtKB-KW"/>
</dbReference>
<keyword evidence="15" id="KW-0119">Carbohydrate metabolism</keyword>
<evidence type="ECO:0000256" key="7">
    <source>
        <dbReference type="ARBA" id="ARBA00022475"/>
    </source>
</evidence>
<dbReference type="InterPro" id="IPR017853">
    <property type="entry name" value="GH"/>
</dbReference>
<evidence type="ECO:0000313" key="26">
    <source>
        <dbReference type="Proteomes" id="UP000887226"/>
    </source>
</evidence>
<keyword evidence="14" id="KW-0325">Glycoprotein</keyword>
<keyword evidence="16" id="KW-0449">Lipoprotein</keyword>
<evidence type="ECO:0000256" key="15">
    <source>
        <dbReference type="ARBA" id="ARBA00023277"/>
    </source>
</evidence>
<dbReference type="Proteomes" id="UP000887226">
    <property type="component" value="Unassembled WGS sequence"/>
</dbReference>
<feature type="compositionally biased region" description="Low complexity" evidence="23">
    <location>
        <begin position="360"/>
        <end position="378"/>
    </location>
</feature>
<comment type="catalytic activity">
    <reaction evidence="1">
        <text>Hydrolysis of (1-&gt;3)-beta-D-glucosidic linkages in (1-&gt;3)-beta-D-glucans.</text>
        <dbReference type="EC" id="3.2.1.39"/>
    </reaction>
</comment>
<evidence type="ECO:0000256" key="22">
    <source>
        <dbReference type="RuleBase" id="RU004335"/>
    </source>
</evidence>
<dbReference type="EMBL" id="MU253785">
    <property type="protein sequence ID" value="KAG9247015.1"/>
    <property type="molecule type" value="Genomic_DNA"/>
</dbReference>
<evidence type="ECO:0000256" key="3">
    <source>
        <dbReference type="ARBA" id="ARBA00004609"/>
    </source>
</evidence>
<dbReference type="GO" id="GO:0005886">
    <property type="term" value="C:plasma membrane"/>
    <property type="evidence" value="ECO:0007669"/>
    <property type="project" value="UniProtKB-SubCell"/>
</dbReference>
<proteinExistence type="inferred from homology"/>
<evidence type="ECO:0000256" key="18">
    <source>
        <dbReference type="ARBA" id="ARBA00023326"/>
    </source>
</evidence>
<evidence type="ECO:0000256" key="5">
    <source>
        <dbReference type="ARBA" id="ARBA00012780"/>
    </source>
</evidence>
<evidence type="ECO:0000256" key="1">
    <source>
        <dbReference type="ARBA" id="ARBA00000382"/>
    </source>
</evidence>
<evidence type="ECO:0000256" key="20">
    <source>
        <dbReference type="ARBA" id="ARBA00032134"/>
    </source>
</evidence>
<feature type="signal peptide" evidence="24">
    <location>
        <begin position="1"/>
        <end position="19"/>
    </location>
</feature>
<dbReference type="AlphaFoldDB" id="A0A9P7Z7X8"/>
<feature type="compositionally biased region" description="Low complexity" evidence="23">
    <location>
        <begin position="390"/>
        <end position="410"/>
    </location>
</feature>
<evidence type="ECO:0000256" key="12">
    <source>
        <dbReference type="ARBA" id="ARBA00022801"/>
    </source>
</evidence>
<evidence type="ECO:0000256" key="14">
    <source>
        <dbReference type="ARBA" id="ARBA00023180"/>
    </source>
</evidence>
<keyword evidence="26" id="KW-1185">Reference proteome</keyword>
<evidence type="ECO:0000256" key="8">
    <source>
        <dbReference type="ARBA" id="ARBA00022512"/>
    </source>
</evidence>
<evidence type="ECO:0000256" key="6">
    <source>
        <dbReference type="ARBA" id="ARBA00019762"/>
    </source>
</evidence>
<dbReference type="GO" id="GO:0000272">
    <property type="term" value="P:polysaccharide catabolic process"/>
    <property type="evidence" value="ECO:0007669"/>
    <property type="project" value="UniProtKB-KW"/>
</dbReference>
<dbReference type="GO" id="GO:0009986">
    <property type="term" value="C:cell surface"/>
    <property type="evidence" value="ECO:0007669"/>
    <property type="project" value="TreeGrafter"/>
</dbReference>
<dbReference type="GO" id="GO:0098552">
    <property type="term" value="C:side of membrane"/>
    <property type="evidence" value="ECO:0007669"/>
    <property type="project" value="UniProtKB-KW"/>
</dbReference>
<accession>A0A9P7Z7X8</accession>
<dbReference type="Pfam" id="PF00332">
    <property type="entry name" value="Glyco_hydro_17"/>
    <property type="match status" value="1"/>
</dbReference>
<evidence type="ECO:0000256" key="19">
    <source>
        <dbReference type="ARBA" id="ARBA00025152"/>
    </source>
</evidence>
<comment type="similarity">
    <text evidence="4 22">Belongs to the glycosyl hydrolase 17 family.</text>
</comment>
<dbReference type="InterPro" id="IPR000490">
    <property type="entry name" value="Glyco_hydro_17"/>
</dbReference>
<dbReference type="PANTHER" id="PTHR16631">
    <property type="entry name" value="GLUCAN 1,3-BETA-GLUCOSIDASE"/>
    <property type="match status" value="1"/>
</dbReference>
<comment type="function">
    <text evidence="19">Glucanases play a role in cell expansion during growth, in cell-cell fusion during mating, and in spore release during sporulation. This enzyme may be involved in beta-glucan degradation and also function biosynthetically as a transglycosylase.</text>
</comment>
<organism evidence="25 26">
    <name type="scientific">Calycina marina</name>
    <dbReference type="NCBI Taxonomy" id="1763456"/>
    <lineage>
        <taxon>Eukaryota</taxon>
        <taxon>Fungi</taxon>
        <taxon>Dikarya</taxon>
        <taxon>Ascomycota</taxon>
        <taxon>Pezizomycotina</taxon>
        <taxon>Leotiomycetes</taxon>
        <taxon>Helotiales</taxon>
        <taxon>Pezizellaceae</taxon>
        <taxon>Calycina</taxon>
    </lineage>
</organism>
<feature type="chain" id="PRO_5040511052" description="Probable glucan endo-1,3-beta-glucosidase eglC" evidence="24">
    <location>
        <begin position="20"/>
        <end position="434"/>
    </location>
</feature>
<evidence type="ECO:0000256" key="17">
    <source>
        <dbReference type="ARBA" id="ARBA00023316"/>
    </source>
</evidence>
<keyword evidence="13" id="KW-0472">Membrane</keyword>
<keyword evidence="18" id="KW-0624">Polysaccharide degradation</keyword>
<keyword evidence="7" id="KW-1003">Cell membrane</keyword>
<reference evidence="25" key="1">
    <citation type="journal article" date="2021" name="IMA Fungus">
        <title>Genomic characterization of three marine fungi, including Emericellopsis atlantica sp. nov. with signatures of a generalist lifestyle and marine biomass degradation.</title>
        <authorList>
            <person name="Hagestad O.C."/>
            <person name="Hou L."/>
            <person name="Andersen J.H."/>
            <person name="Hansen E.H."/>
            <person name="Altermark B."/>
            <person name="Li C."/>
            <person name="Kuhnert E."/>
            <person name="Cox R.J."/>
            <person name="Crous P.W."/>
            <person name="Spatafora J.W."/>
            <person name="Lail K."/>
            <person name="Amirebrahimi M."/>
            <person name="Lipzen A."/>
            <person name="Pangilinan J."/>
            <person name="Andreopoulos W."/>
            <person name="Hayes R.D."/>
            <person name="Ng V."/>
            <person name="Grigoriev I.V."/>
            <person name="Jackson S.A."/>
            <person name="Sutton T.D.S."/>
            <person name="Dobson A.D.W."/>
            <person name="Rama T."/>
        </authorList>
    </citation>
    <scope>NUCLEOTIDE SEQUENCE</scope>
    <source>
        <strain evidence="25">TRa3180A</strain>
    </source>
</reference>
<evidence type="ECO:0000256" key="21">
    <source>
        <dbReference type="ARBA" id="ARBA00032906"/>
    </source>
</evidence>
<protein>
    <recommendedName>
        <fullName evidence="6">Probable glucan endo-1,3-beta-glucosidase eglC</fullName>
        <ecNumber evidence="5">3.2.1.39</ecNumber>
    </recommendedName>
    <alternativeName>
        <fullName evidence="20">Endo-1,3-beta-glucanase eglC</fullName>
    </alternativeName>
    <alternativeName>
        <fullName evidence="21">Laminarinase eglC</fullName>
    </alternativeName>
</protein>
<evidence type="ECO:0000256" key="13">
    <source>
        <dbReference type="ARBA" id="ARBA00023136"/>
    </source>
</evidence>
<keyword evidence="10" id="KW-0336">GPI-anchor</keyword>
<evidence type="ECO:0000313" key="25">
    <source>
        <dbReference type="EMBL" id="KAG9247015.1"/>
    </source>
</evidence>
<evidence type="ECO:0000256" key="11">
    <source>
        <dbReference type="ARBA" id="ARBA00022729"/>
    </source>
</evidence>
<evidence type="ECO:0000256" key="24">
    <source>
        <dbReference type="SAM" id="SignalP"/>
    </source>
</evidence>
<keyword evidence="9" id="KW-0964">Secreted</keyword>
<dbReference type="GO" id="GO:0009277">
    <property type="term" value="C:fungal-type cell wall"/>
    <property type="evidence" value="ECO:0007669"/>
    <property type="project" value="TreeGrafter"/>
</dbReference>
<dbReference type="GO" id="GO:0042973">
    <property type="term" value="F:glucan endo-1,3-beta-D-glucosidase activity"/>
    <property type="evidence" value="ECO:0007669"/>
    <property type="project" value="UniProtKB-EC"/>
</dbReference>
<sequence>MMYPTAILALGLFSSVAQAAVQGFNYGATTRTGADMFQTDFEAQFKAASELANTNGAFSSARLYTMIQSSTTDSPITAIPAAISTGTKLMLGMWATGGNIDNEIAALTAAIKTYGMKFTSLVHGISVGSEDLYRISPTGIMNDPNSVGAGPDVIVSYIAKTRAAIKGTSLEGVLVGHVDTWDAWQNSSNSAVATACDFVGMNTFPYFQATEANGISNAQSLFQAALDVTTKAAGGKPVIITETGWPVEGKQSAAAVASTTNAKSYWDTVGCSLFGQTDVYWYTLVDANTDTATQPAFGIVGTTLSTKPLFDLTCPVVKSTSSSASHSATSGSGSATSAVPTAFASTLSNGVVTTISTSVTPSASATTGGSDSSSPSTVLNIVNDTDGVVSTQTSTSSAPTSSSSSTDTSGASTARFNILAAGIAAVAAAFVALA</sequence>
<evidence type="ECO:0000256" key="16">
    <source>
        <dbReference type="ARBA" id="ARBA00023288"/>
    </source>
</evidence>
<dbReference type="InterPro" id="IPR050732">
    <property type="entry name" value="Beta-glucan_modifiers"/>
</dbReference>
<dbReference type="PANTHER" id="PTHR16631:SF13">
    <property type="entry name" value="GLUCAN ENDO-1,3-BETA-GLUCOSIDASE EGLC-RELATED"/>
    <property type="match status" value="1"/>
</dbReference>
<dbReference type="EC" id="3.2.1.39" evidence="5"/>
<evidence type="ECO:0000256" key="9">
    <source>
        <dbReference type="ARBA" id="ARBA00022525"/>
    </source>
</evidence>
<keyword evidence="11 24" id="KW-0732">Signal</keyword>
<feature type="region of interest" description="Disordered" evidence="23">
    <location>
        <begin position="360"/>
        <end position="410"/>
    </location>
</feature>
<dbReference type="OrthoDB" id="77201at2759"/>
<dbReference type="SUPFAM" id="SSF51445">
    <property type="entry name" value="(Trans)glycosidases"/>
    <property type="match status" value="1"/>
</dbReference>
<comment type="subcellular location">
    <subcellularLocation>
        <location evidence="3">Cell membrane</location>
        <topology evidence="3">Lipid-anchor</topology>
        <topology evidence="3">GPI-anchor</topology>
    </subcellularLocation>
    <subcellularLocation>
        <location evidence="2">Secreted</location>
        <location evidence="2">Cell wall</location>
    </subcellularLocation>
</comment>
<dbReference type="GO" id="GO:0005576">
    <property type="term" value="C:extracellular region"/>
    <property type="evidence" value="ECO:0007669"/>
    <property type="project" value="TreeGrafter"/>
</dbReference>
<keyword evidence="8" id="KW-0134">Cell wall</keyword>
<evidence type="ECO:0000256" key="10">
    <source>
        <dbReference type="ARBA" id="ARBA00022622"/>
    </source>
</evidence>
<evidence type="ECO:0000256" key="23">
    <source>
        <dbReference type="SAM" id="MobiDB-lite"/>
    </source>
</evidence>
<comment type="caution">
    <text evidence="25">The sequence shown here is derived from an EMBL/GenBank/DDBJ whole genome shotgun (WGS) entry which is preliminary data.</text>
</comment>
<gene>
    <name evidence="25" type="ORF">BJ878DRAFT_539709</name>
</gene>
<keyword evidence="12 25" id="KW-0378">Hydrolase</keyword>
<name>A0A9P7Z7X8_9HELO</name>